<proteinExistence type="predicted"/>
<accession>A0A8J2EHY6</accession>
<gene>
    <name evidence="1" type="ORF">HICCMSTLAB_LOCUS188</name>
</gene>
<name>A0A8J2EHY6_COTCN</name>
<comment type="caution">
    <text evidence="1">The sequence shown here is derived from an EMBL/GenBank/DDBJ whole genome shotgun (WGS) entry which is preliminary data.</text>
</comment>
<dbReference type="AlphaFoldDB" id="A0A8J2EHY6"/>
<sequence length="334" mass="38145">MDSREFTWLTEMLFYNKPNKTSNKIFSSLRTVKDVILLSGEALLMTLLLGAQQSFPWTTITAILSLINTLFGDKVVSASKYQLFKTLQLNDKMISDHMFCNDCLLYIGTQKDSNSKDLKCATCGIEDNRSNISFFITLDMETQLKKILQDKEVQEALRDHFEGKTKKLDNNIIEGITDGEIYKKLSTKNNPLSDNFNLTYTFNTDGCQASKSSKILTWPIYVIINELPSKLQTKHMVMCGLWINDKEPNMQTFLKPFVDEANKLSDEGFQWNYRDSIVISKFIPVCSVVDSVARCKLLNMKKFNGLHGCTFCEHPTESVDGYRKYTLSTTIPPD</sequence>
<keyword evidence="2" id="KW-1185">Reference proteome</keyword>
<evidence type="ECO:0000313" key="2">
    <source>
        <dbReference type="Proteomes" id="UP000786811"/>
    </source>
</evidence>
<reference evidence="1" key="1">
    <citation type="submission" date="2021-04" db="EMBL/GenBank/DDBJ databases">
        <authorList>
            <person name="Chebbi M.A.C M."/>
        </authorList>
    </citation>
    <scope>NUCLEOTIDE SEQUENCE</scope>
</reference>
<organism evidence="1 2">
    <name type="scientific">Cotesia congregata</name>
    <name type="common">Parasitoid wasp</name>
    <name type="synonym">Apanteles congregatus</name>
    <dbReference type="NCBI Taxonomy" id="51543"/>
    <lineage>
        <taxon>Eukaryota</taxon>
        <taxon>Metazoa</taxon>
        <taxon>Ecdysozoa</taxon>
        <taxon>Arthropoda</taxon>
        <taxon>Hexapoda</taxon>
        <taxon>Insecta</taxon>
        <taxon>Pterygota</taxon>
        <taxon>Neoptera</taxon>
        <taxon>Endopterygota</taxon>
        <taxon>Hymenoptera</taxon>
        <taxon>Apocrita</taxon>
        <taxon>Ichneumonoidea</taxon>
        <taxon>Braconidae</taxon>
        <taxon>Microgastrinae</taxon>
        <taxon>Cotesia</taxon>
    </lineage>
</organism>
<protein>
    <submittedName>
        <fullName evidence="1">Uncharacterized protein</fullName>
    </submittedName>
</protein>
<dbReference type="EMBL" id="CAJNRD030000992">
    <property type="protein sequence ID" value="CAG5072760.1"/>
    <property type="molecule type" value="Genomic_DNA"/>
</dbReference>
<feature type="non-terminal residue" evidence="1">
    <location>
        <position position="334"/>
    </location>
</feature>
<dbReference type="OrthoDB" id="8194903at2759"/>
<evidence type="ECO:0000313" key="1">
    <source>
        <dbReference type="EMBL" id="CAG5072760.1"/>
    </source>
</evidence>
<dbReference type="Proteomes" id="UP000786811">
    <property type="component" value="Unassembled WGS sequence"/>
</dbReference>